<dbReference type="RefSeq" id="WP_006282542.1">
    <property type="nucleotide sequence ID" value="NZ_BPTR01000001.1"/>
</dbReference>
<organism evidence="2 3">
    <name type="scientific">Segatella bryantii</name>
    <name type="common">Prevotella bryantii</name>
    <dbReference type="NCBI Taxonomy" id="77095"/>
    <lineage>
        <taxon>Bacteria</taxon>
        <taxon>Pseudomonadati</taxon>
        <taxon>Bacteroidota</taxon>
        <taxon>Bacteroidia</taxon>
        <taxon>Bacteroidales</taxon>
        <taxon>Prevotellaceae</taxon>
        <taxon>Segatella</taxon>
    </lineage>
</organism>
<name>A0AA37HXC9_SEGBR</name>
<evidence type="ECO:0000313" key="2">
    <source>
        <dbReference type="EMBL" id="GJG27388.1"/>
    </source>
</evidence>
<keyword evidence="1" id="KW-0732">Signal</keyword>
<evidence type="ECO:0000313" key="3">
    <source>
        <dbReference type="Proteomes" id="UP000887043"/>
    </source>
</evidence>
<protein>
    <recommendedName>
        <fullName evidence="4">Gliding motility protein</fullName>
    </recommendedName>
</protein>
<dbReference type="Pfam" id="PF13585">
    <property type="entry name" value="CHU_C"/>
    <property type="match status" value="1"/>
</dbReference>
<dbReference type="NCBIfam" id="TIGR04131">
    <property type="entry name" value="Bac_Flav_CTERM"/>
    <property type="match status" value="1"/>
</dbReference>
<evidence type="ECO:0008006" key="4">
    <source>
        <dbReference type="Google" id="ProtNLM"/>
    </source>
</evidence>
<dbReference type="Gene3D" id="2.60.40.10">
    <property type="entry name" value="Immunoglobulins"/>
    <property type="match status" value="1"/>
</dbReference>
<feature type="chain" id="PRO_5041255563" description="Gliding motility protein" evidence="1">
    <location>
        <begin position="24"/>
        <end position="231"/>
    </location>
</feature>
<dbReference type="AlphaFoldDB" id="A0AA37HXC9"/>
<dbReference type="Proteomes" id="UP000887043">
    <property type="component" value="Unassembled WGS sequence"/>
</dbReference>
<dbReference type="InterPro" id="IPR035986">
    <property type="entry name" value="PKD_dom_sf"/>
</dbReference>
<reference evidence="2" key="1">
    <citation type="submission" date="2021-08" db="EMBL/GenBank/DDBJ databases">
        <title>Prevotella lacticifex sp. nov., isolated from rumen of cow.</title>
        <authorList>
            <person name="Shinkai T."/>
            <person name="Ikeyama N."/>
            <person name="Kumagai M."/>
            <person name="Ohmori H."/>
            <person name="Sakamoto M."/>
            <person name="Ohkuma M."/>
            <person name="Mitsumori M."/>
        </authorList>
    </citation>
    <scope>NUCLEOTIDE SEQUENCE</scope>
    <source>
        <strain evidence="2">DSM 11371</strain>
    </source>
</reference>
<dbReference type="InterPro" id="IPR026341">
    <property type="entry name" value="T9SS_type_B"/>
</dbReference>
<dbReference type="InterPro" id="IPR013783">
    <property type="entry name" value="Ig-like_fold"/>
</dbReference>
<proteinExistence type="predicted"/>
<gene>
    <name evidence="2" type="ORF">PRRU23_10880</name>
</gene>
<dbReference type="EMBL" id="BPTR01000001">
    <property type="protein sequence ID" value="GJG27388.1"/>
    <property type="molecule type" value="Genomic_DNA"/>
</dbReference>
<comment type="caution">
    <text evidence="2">The sequence shown here is derived from an EMBL/GenBank/DDBJ whole genome shotgun (WGS) entry which is preliminary data.</text>
</comment>
<sequence length="231" mass="25835">MKVYFRHIIILSFLMLGSVIAIQADTYPTVSPQASFIGAEGDTIANGGSGSGPIEGLFYANPSNIDEYDMHYTWTFYIGDETIVRNEENTSFTFTTSGTHTIALQAWYTKDNVTDSISIDQTFTITVTESKLEMPNAFSPNGDGINDIYQAKQNYKSIIEFHAYIFNRWGQKLYEWDSPAKGQGWDGTYRGKPVKDGVYYVLVKAKGADGTVFNIRKDVNILRGWSSSSTE</sequence>
<feature type="signal peptide" evidence="1">
    <location>
        <begin position="1"/>
        <end position="23"/>
    </location>
</feature>
<accession>A0AA37HXC9</accession>
<dbReference type="SUPFAM" id="SSF49299">
    <property type="entry name" value="PKD domain"/>
    <property type="match status" value="1"/>
</dbReference>
<evidence type="ECO:0000256" key="1">
    <source>
        <dbReference type="SAM" id="SignalP"/>
    </source>
</evidence>